<evidence type="ECO:0000256" key="6">
    <source>
        <dbReference type="ARBA" id="ARBA00023065"/>
    </source>
</evidence>
<evidence type="ECO:0000256" key="10">
    <source>
        <dbReference type="ARBA" id="ARBA00035585"/>
    </source>
</evidence>
<keyword evidence="4 11" id="KW-0812">Transmembrane</keyword>
<evidence type="ECO:0000256" key="2">
    <source>
        <dbReference type="ARBA" id="ARBA00022475"/>
    </source>
</evidence>
<dbReference type="PANTHER" id="PTHR28259">
    <property type="entry name" value="FLUORIDE EXPORT PROTEIN 1-RELATED"/>
    <property type="match status" value="1"/>
</dbReference>
<dbReference type="Proteomes" id="UP001155241">
    <property type="component" value="Unassembled WGS sequence"/>
</dbReference>
<evidence type="ECO:0000256" key="11">
    <source>
        <dbReference type="HAMAP-Rule" id="MF_00454"/>
    </source>
</evidence>
<dbReference type="GO" id="GO:0062054">
    <property type="term" value="F:fluoride channel activity"/>
    <property type="evidence" value="ECO:0007669"/>
    <property type="project" value="UniProtKB-UniRule"/>
</dbReference>
<dbReference type="InterPro" id="IPR003691">
    <property type="entry name" value="FluC"/>
</dbReference>
<keyword evidence="8 11" id="KW-0407">Ion channel</keyword>
<feature type="transmembrane region" description="Helical" evidence="11">
    <location>
        <begin position="37"/>
        <end position="56"/>
    </location>
</feature>
<comment type="activity regulation">
    <text evidence="11">Na(+) is not transported, but it plays an essential structural role and its presence is essential for fluoride channel function.</text>
</comment>
<keyword evidence="5 11" id="KW-1133">Transmembrane helix</keyword>
<dbReference type="EMBL" id="JAMXLR010000006">
    <property type="protein sequence ID" value="MCO6042577.1"/>
    <property type="molecule type" value="Genomic_DNA"/>
</dbReference>
<evidence type="ECO:0000256" key="1">
    <source>
        <dbReference type="ARBA" id="ARBA00004651"/>
    </source>
</evidence>
<evidence type="ECO:0000256" key="3">
    <source>
        <dbReference type="ARBA" id="ARBA00022519"/>
    </source>
</evidence>
<dbReference type="GO" id="GO:0005886">
    <property type="term" value="C:plasma membrane"/>
    <property type="evidence" value="ECO:0007669"/>
    <property type="project" value="UniProtKB-SubCell"/>
</dbReference>
<evidence type="ECO:0000256" key="9">
    <source>
        <dbReference type="ARBA" id="ARBA00035120"/>
    </source>
</evidence>
<dbReference type="AlphaFoldDB" id="A0A9X2F6N7"/>
<keyword evidence="2 11" id="KW-1003">Cell membrane</keyword>
<comment type="caution">
    <text evidence="12">The sequence shown here is derived from an EMBL/GenBank/DDBJ whole genome shotgun (WGS) entry which is preliminary data.</text>
</comment>
<reference evidence="12" key="1">
    <citation type="submission" date="2022-06" db="EMBL/GenBank/DDBJ databases">
        <title>Aeoliella straminimaris, a novel planctomycete from sediments.</title>
        <authorList>
            <person name="Vitorino I.R."/>
            <person name="Lage O.M."/>
        </authorList>
    </citation>
    <scope>NUCLEOTIDE SEQUENCE</scope>
    <source>
        <strain evidence="12">ICT_H6.2</strain>
    </source>
</reference>
<dbReference type="GO" id="GO:0046872">
    <property type="term" value="F:metal ion binding"/>
    <property type="evidence" value="ECO:0007669"/>
    <property type="project" value="UniProtKB-KW"/>
</dbReference>
<comment type="catalytic activity">
    <reaction evidence="10">
        <text>fluoride(in) = fluoride(out)</text>
        <dbReference type="Rhea" id="RHEA:76159"/>
        <dbReference type="ChEBI" id="CHEBI:17051"/>
    </reaction>
    <physiologicalReaction direction="left-to-right" evidence="10">
        <dbReference type="Rhea" id="RHEA:76160"/>
    </physiologicalReaction>
</comment>
<keyword evidence="11" id="KW-0915">Sodium</keyword>
<sequence>MDTHLIRIFAIAGGGAVGALLRYGVAVLAVHTLGDRFPYGVLIANLLGCFLIGLLMHEALVEGKWLPVTSHVAVTIGFLGALTTFSTFSYDTLRLIELGRPLAAATNVLANCVLGIAACWLGGHVGSMIEKSVQ</sequence>
<accession>A0A9X2F6N7</accession>
<name>A0A9X2F6N7_9BACT</name>
<comment type="similarity">
    <text evidence="9 11">Belongs to the fluoride channel Fluc/FEX (TC 1.A.43) family.</text>
</comment>
<evidence type="ECO:0000313" key="12">
    <source>
        <dbReference type="EMBL" id="MCO6042577.1"/>
    </source>
</evidence>
<feature type="transmembrane region" description="Helical" evidence="11">
    <location>
        <begin position="6"/>
        <end position="30"/>
    </location>
</feature>
<feature type="transmembrane region" description="Helical" evidence="11">
    <location>
        <begin position="68"/>
        <end position="90"/>
    </location>
</feature>
<organism evidence="12 13">
    <name type="scientific">Aeoliella straminimaris</name>
    <dbReference type="NCBI Taxonomy" id="2954799"/>
    <lineage>
        <taxon>Bacteria</taxon>
        <taxon>Pseudomonadati</taxon>
        <taxon>Planctomycetota</taxon>
        <taxon>Planctomycetia</taxon>
        <taxon>Pirellulales</taxon>
        <taxon>Lacipirellulaceae</taxon>
        <taxon>Aeoliella</taxon>
    </lineage>
</organism>
<comment type="function">
    <text evidence="11">Fluoride-specific ion channel. Important for reducing fluoride concentration in the cell, thus reducing its toxicity.</text>
</comment>
<evidence type="ECO:0000256" key="4">
    <source>
        <dbReference type="ARBA" id="ARBA00022692"/>
    </source>
</evidence>
<comment type="subcellular location">
    <subcellularLocation>
        <location evidence="1 11">Cell membrane</location>
        <topology evidence="1 11">Multi-pass membrane protein</topology>
    </subcellularLocation>
</comment>
<keyword evidence="7 11" id="KW-0472">Membrane</keyword>
<keyword evidence="11" id="KW-0479">Metal-binding</keyword>
<keyword evidence="6 11" id="KW-0406">Ion transport</keyword>
<dbReference type="Pfam" id="PF02537">
    <property type="entry name" value="CRCB"/>
    <property type="match status" value="1"/>
</dbReference>
<dbReference type="GO" id="GO:0140114">
    <property type="term" value="P:cellular detoxification of fluoride"/>
    <property type="evidence" value="ECO:0007669"/>
    <property type="project" value="UniProtKB-UniRule"/>
</dbReference>
<keyword evidence="11" id="KW-0813">Transport</keyword>
<dbReference type="RefSeq" id="WP_252850675.1">
    <property type="nucleotide sequence ID" value="NZ_JAMXLR010000006.1"/>
</dbReference>
<evidence type="ECO:0000256" key="8">
    <source>
        <dbReference type="ARBA" id="ARBA00023303"/>
    </source>
</evidence>
<proteinExistence type="inferred from homology"/>
<protein>
    <recommendedName>
        <fullName evidence="11">Fluoride-specific ion channel FluC</fullName>
    </recommendedName>
</protein>
<dbReference type="HAMAP" id="MF_00454">
    <property type="entry name" value="FluC"/>
    <property type="match status" value="1"/>
</dbReference>
<evidence type="ECO:0000256" key="5">
    <source>
        <dbReference type="ARBA" id="ARBA00022989"/>
    </source>
</evidence>
<gene>
    <name evidence="11 12" type="primary">crcB</name>
    <name evidence="11" type="synonym">fluC</name>
    <name evidence="12" type="ORF">NG895_01530</name>
</gene>
<evidence type="ECO:0000256" key="7">
    <source>
        <dbReference type="ARBA" id="ARBA00023136"/>
    </source>
</evidence>
<dbReference type="PANTHER" id="PTHR28259:SF1">
    <property type="entry name" value="FLUORIDE EXPORT PROTEIN 1-RELATED"/>
    <property type="match status" value="1"/>
</dbReference>
<keyword evidence="3" id="KW-0997">Cell inner membrane</keyword>
<dbReference type="NCBIfam" id="TIGR00494">
    <property type="entry name" value="crcB"/>
    <property type="match status" value="1"/>
</dbReference>
<feature type="transmembrane region" description="Helical" evidence="11">
    <location>
        <begin position="102"/>
        <end position="123"/>
    </location>
</feature>
<feature type="binding site" evidence="11">
    <location>
        <position position="83"/>
    </location>
    <ligand>
        <name>Na(+)</name>
        <dbReference type="ChEBI" id="CHEBI:29101"/>
        <note>structural</note>
    </ligand>
</feature>
<keyword evidence="13" id="KW-1185">Reference proteome</keyword>
<feature type="binding site" evidence="11">
    <location>
        <position position="80"/>
    </location>
    <ligand>
        <name>Na(+)</name>
        <dbReference type="ChEBI" id="CHEBI:29101"/>
        <note>structural</note>
    </ligand>
</feature>
<evidence type="ECO:0000313" key="13">
    <source>
        <dbReference type="Proteomes" id="UP001155241"/>
    </source>
</evidence>